<evidence type="ECO:0000259" key="1">
    <source>
        <dbReference type="SMART" id="SM00849"/>
    </source>
</evidence>
<dbReference type="RefSeq" id="WP_106064062.1">
    <property type="nucleotide sequence ID" value="NZ_PVXO01000052.1"/>
</dbReference>
<reference evidence="2 3" key="1">
    <citation type="submission" date="2018-03" db="EMBL/GenBank/DDBJ databases">
        <title>Genome sequence of Clostridium liquoris DSM 100320.</title>
        <authorList>
            <person name="Poehlein A."/>
            <person name="Daniel R."/>
        </authorList>
    </citation>
    <scope>NUCLEOTIDE SEQUENCE [LARGE SCALE GENOMIC DNA]</scope>
    <source>
        <strain evidence="2 3">DSM 100320</strain>
    </source>
</reference>
<accession>A0A2T0B2D7</accession>
<feature type="domain" description="Metallo-beta-lactamase" evidence="1">
    <location>
        <begin position="16"/>
        <end position="204"/>
    </location>
</feature>
<evidence type="ECO:0000313" key="3">
    <source>
        <dbReference type="Proteomes" id="UP000239706"/>
    </source>
</evidence>
<dbReference type="Pfam" id="PF00753">
    <property type="entry name" value="Lactamase_B"/>
    <property type="match status" value="1"/>
</dbReference>
<dbReference type="Proteomes" id="UP000239706">
    <property type="component" value="Unassembled WGS sequence"/>
</dbReference>
<gene>
    <name evidence="2" type="ORF">CLLI_19840</name>
</gene>
<dbReference type="SMART" id="SM00849">
    <property type="entry name" value="Lactamase_B"/>
    <property type="match status" value="1"/>
</dbReference>
<evidence type="ECO:0000313" key="2">
    <source>
        <dbReference type="EMBL" id="PRR78064.1"/>
    </source>
</evidence>
<organism evidence="2 3">
    <name type="scientific">Clostridium liquoris</name>
    <dbReference type="NCBI Taxonomy" id="1289519"/>
    <lineage>
        <taxon>Bacteria</taxon>
        <taxon>Bacillati</taxon>
        <taxon>Bacillota</taxon>
        <taxon>Clostridia</taxon>
        <taxon>Eubacteriales</taxon>
        <taxon>Clostridiaceae</taxon>
        <taxon>Clostridium</taxon>
    </lineage>
</organism>
<dbReference type="Gene3D" id="3.60.15.10">
    <property type="entry name" value="Ribonuclease Z/Hydroxyacylglutathione hydrolase-like"/>
    <property type="match status" value="1"/>
</dbReference>
<proteinExistence type="predicted"/>
<dbReference type="InterPro" id="IPR001279">
    <property type="entry name" value="Metallo-B-lactamas"/>
</dbReference>
<keyword evidence="3" id="KW-1185">Reference proteome</keyword>
<dbReference type="InterPro" id="IPR050855">
    <property type="entry name" value="NDM-1-like"/>
</dbReference>
<comment type="caution">
    <text evidence="2">The sequence shown here is derived from an EMBL/GenBank/DDBJ whole genome shotgun (WGS) entry which is preliminary data.</text>
</comment>
<name>A0A2T0B2D7_9CLOT</name>
<dbReference type="CDD" id="cd07743">
    <property type="entry name" value="metallo-hydrolase-like_MBL-fold"/>
    <property type="match status" value="1"/>
</dbReference>
<protein>
    <submittedName>
        <fullName evidence="2">Hydroxyacylglutathione hydrolase</fullName>
    </submittedName>
</protein>
<dbReference type="PANTHER" id="PTHR42951:SF14">
    <property type="entry name" value="METALLO-BETA-LACTAMASE SUPERFAMILY PROTEIN"/>
    <property type="match status" value="1"/>
</dbReference>
<dbReference type="EMBL" id="PVXO01000052">
    <property type="protein sequence ID" value="PRR78064.1"/>
    <property type="molecule type" value="Genomic_DNA"/>
</dbReference>
<dbReference type="SUPFAM" id="SSF56281">
    <property type="entry name" value="Metallo-hydrolase/oxidoreductase"/>
    <property type="match status" value="1"/>
</dbReference>
<dbReference type="InterPro" id="IPR036866">
    <property type="entry name" value="RibonucZ/Hydroxyglut_hydro"/>
</dbReference>
<keyword evidence="2" id="KW-0378">Hydrolase</keyword>
<dbReference type="PANTHER" id="PTHR42951">
    <property type="entry name" value="METALLO-BETA-LACTAMASE DOMAIN-CONTAINING"/>
    <property type="match status" value="1"/>
</dbReference>
<dbReference type="AlphaFoldDB" id="A0A2T0B2D7"/>
<dbReference type="OrthoDB" id="11380at2"/>
<dbReference type="GO" id="GO:0016787">
    <property type="term" value="F:hydrolase activity"/>
    <property type="evidence" value="ECO:0007669"/>
    <property type="project" value="UniProtKB-KW"/>
</dbReference>
<sequence>MELTKIKGNTYYINAPTNIGVYVFKNKNCILIDTGINNSAAKKIDEVLIENGLHPKYIVNTHSHLDHCGGNIYFQNNYPGCLIYTSYMEKLFMENVELYPSMLCGSIPLKGLDRINKPFNVDFILEYGINKINDEKFHVISLKGHTGEQIGFITQEKVCFLGDSIFSSEIIDKYSLPYLYNIEDSIETLKSIKNIDADFFVLGHSDNIITKDEINSLVDKNLNNIENYINQILELLDQPLTKEDVLQNLVILNDLSMNFTEYHINLSAVSAFISYVYNKNLINSSIEDGKLYFFKKQ</sequence>